<accession>A0ABR2L2G9</accession>
<name>A0ABR2L2G9_9EUKA</name>
<sequence>MISSHSASTFAQITHRGVDFISNSYPTEIGICYTPIPITSIRPETSAIPGDNIPRCSLCSAFFNKFNKVERCDHNLTKFQCSLCGGYTNTKISLDIQSNNNAECLLKNEVYEALVYRSYFKRRAFTPTDFYVISLDLLRTNPSLLDVICNSYVTCFQPKQVGIAFIHGAITVVKFRPSTALQTFSDGVPIVKESQLFASAAYFRDSLLKIKASLFSLKPIENADYAKNFVEFGTAVSTKFGSSLFFILNESDFHNVAHLDSLKFEALNMCTKYAQASVCLFSDDEIKYRNPLLDLVSFTGGFLKVYTKKRARRNSYHNPISQATPLATNINFPSNDRNIHDDASIENEFISYDEDGFENELMLLLRPSLYHDAFLFVRPPDGGDVIDYAGYGFLKTNTGVCLSKVQAGDTFYFTINASKVTHPFIQFVIYYTTPNNERRIRVSTLPMMSLPIISTELLRSYSAAMVAQRIIAEDLNSASDYLTSLKKKFSNFDNDQQQQRKTQQIDEQNQSSFLNTIFTPFSSLFSYLTMNGNEQIETNTDFIPNNGPNVFDKANELVSFMGTERSQYLSLYINCMECRSGSFLRKRRRRISSSQLPLQQQQQQQQQLYQKGDLVKPEDTIL</sequence>
<protein>
    <recommendedName>
        <fullName evidence="3">Zinc finger Sec23/Sec24-type domain-containing protein</fullName>
    </recommendedName>
</protein>
<dbReference type="Proteomes" id="UP001470230">
    <property type="component" value="Unassembled WGS sequence"/>
</dbReference>
<dbReference type="Gene3D" id="2.60.40.1670">
    <property type="entry name" value="beta-sandwich domain of Sec23/24"/>
    <property type="match status" value="1"/>
</dbReference>
<evidence type="ECO:0008006" key="3">
    <source>
        <dbReference type="Google" id="ProtNLM"/>
    </source>
</evidence>
<reference evidence="1 2" key="1">
    <citation type="submission" date="2024-04" db="EMBL/GenBank/DDBJ databases">
        <title>Tritrichomonas musculus Genome.</title>
        <authorList>
            <person name="Alves-Ferreira E."/>
            <person name="Grigg M."/>
            <person name="Lorenzi H."/>
            <person name="Galac M."/>
        </authorList>
    </citation>
    <scope>NUCLEOTIDE SEQUENCE [LARGE SCALE GENOMIC DNA]</scope>
    <source>
        <strain evidence="1 2">EAF2021</strain>
    </source>
</reference>
<keyword evidence="2" id="KW-1185">Reference proteome</keyword>
<evidence type="ECO:0000313" key="2">
    <source>
        <dbReference type="Proteomes" id="UP001470230"/>
    </source>
</evidence>
<dbReference type="PANTHER" id="PTHR13803">
    <property type="entry name" value="SEC24-RELATED PROTEIN"/>
    <property type="match status" value="1"/>
</dbReference>
<comment type="caution">
    <text evidence="1">The sequence shown here is derived from an EMBL/GenBank/DDBJ whole genome shotgun (WGS) entry which is preliminary data.</text>
</comment>
<dbReference type="SUPFAM" id="SSF81995">
    <property type="entry name" value="beta-sandwich domain of Sec23/24"/>
    <property type="match status" value="1"/>
</dbReference>
<gene>
    <name evidence="1" type="ORF">M9Y10_014335</name>
</gene>
<dbReference type="InterPro" id="IPR036174">
    <property type="entry name" value="Znf_Sec23_Sec24_sf"/>
</dbReference>
<evidence type="ECO:0000313" key="1">
    <source>
        <dbReference type="EMBL" id="KAK8896435.1"/>
    </source>
</evidence>
<dbReference type="EMBL" id="JAPFFF010000002">
    <property type="protein sequence ID" value="KAK8896435.1"/>
    <property type="molecule type" value="Genomic_DNA"/>
</dbReference>
<dbReference type="InterPro" id="IPR050550">
    <property type="entry name" value="SEC23_SEC24_subfamily"/>
</dbReference>
<dbReference type="SUPFAM" id="SSF82919">
    <property type="entry name" value="Zn-finger domain of Sec23/24"/>
    <property type="match status" value="1"/>
</dbReference>
<organism evidence="1 2">
    <name type="scientific">Tritrichomonas musculus</name>
    <dbReference type="NCBI Taxonomy" id="1915356"/>
    <lineage>
        <taxon>Eukaryota</taxon>
        <taxon>Metamonada</taxon>
        <taxon>Parabasalia</taxon>
        <taxon>Tritrichomonadida</taxon>
        <taxon>Tritrichomonadidae</taxon>
        <taxon>Tritrichomonas</taxon>
    </lineage>
</organism>
<proteinExistence type="predicted"/>